<dbReference type="AlphaFoldDB" id="A0A6M4M8U1"/>
<name>A0A6M4M8U1_9ALTE</name>
<dbReference type="GO" id="GO:0004165">
    <property type="term" value="F:delta(3)-delta(2)-enoyl-CoA isomerase activity"/>
    <property type="evidence" value="ECO:0007669"/>
    <property type="project" value="UniProtKB-ARBA"/>
</dbReference>
<dbReference type="Pfam" id="PF00378">
    <property type="entry name" value="ECH_1"/>
    <property type="match status" value="1"/>
</dbReference>
<organism evidence="4 5">
    <name type="scientific">Alteromonas pelagimontana</name>
    <dbReference type="NCBI Taxonomy" id="1858656"/>
    <lineage>
        <taxon>Bacteria</taxon>
        <taxon>Pseudomonadati</taxon>
        <taxon>Pseudomonadota</taxon>
        <taxon>Gammaproteobacteria</taxon>
        <taxon>Alteromonadales</taxon>
        <taxon>Alteromonadaceae</taxon>
        <taxon>Alteromonas/Salinimonas group</taxon>
        <taxon>Alteromonas</taxon>
    </lineage>
</organism>
<dbReference type="RefSeq" id="WP_083638434.1">
    <property type="nucleotide sequence ID" value="NZ_CP052766.1"/>
</dbReference>
<dbReference type="EMBL" id="CP052766">
    <property type="protein sequence ID" value="QJR79399.1"/>
    <property type="molecule type" value="Genomic_DNA"/>
</dbReference>
<evidence type="ECO:0000256" key="2">
    <source>
        <dbReference type="ARBA" id="ARBA00023140"/>
    </source>
</evidence>
<protein>
    <submittedName>
        <fullName evidence="4">Enoyl-CoA hydratase</fullName>
    </submittedName>
</protein>
<dbReference type="InterPro" id="IPR051053">
    <property type="entry name" value="ECH/Chromodomain_protein"/>
</dbReference>
<dbReference type="Proteomes" id="UP000219285">
    <property type="component" value="Chromosome"/>
</dbReference>
<sequence length="254" mass="27650">MSKVSCKIDAGIMTLALDRADKKNALTRDMYQTLADGISNASENQEIKVVLIRGNGDCFTAGNDISDFARGDDGEHVAETVAFMNALTDCRVPVVAQVHGLAVGIGTTMLLHCDLVYCAPETKFVLPFINLGLVPEYASSYLLPRLAGHRKASEWLMLGEPFGAAEAAQFGLVSQIVDLPALENKVNSVCQTLATKPVFALTQTKSLMKNESQMIHQQINVELDVFLEAMGTEAAQEAFDAFLHKRPVDRAKFK</sequence>
<keyword evidence="5" id="KW-1185">Reference proteome</keyword>
<gene>
    <name evidence="4" type="ORF">CA267_000595</name>
</gene>
<evidence type="ECO:0000313" key="4">
    <source>
        <dbReference type="EMBL" id="QJR79399.1"/>
    </source>
</evidence>
<reference evidence="4 5" key="2">
    <citation type="submission" date="2020-04" db="EMBL/GenBank/DDBJ databases">
        <title>Complete genome sequence of Alteromonas pelagimontana 5.12T.</title>
        <authorList>
            <person name="Sinha R.K."/>
            <person name="Krishnan K.P."/>
            <person name="Kurian J.P."/>
        </authorList>
    </citation>
    <scope>NUCLEOTIDE SEQUENCE [LARGE SCALE GENOMIC DNA]</scope>
    <source>
        <strain evidence="4 5">5.12</strain>
    </source>
</reference>
<dbReference type="PANTHER" id="PTHR43684:SF1">
    <property type="entry name" value="ENOYL-COA DELTA ISOMERASE 2"/>
    <property type="match status" value="1"/>
</dbReference>
<comment type="subcellular location">
    <subcellularLocation>
        <location evidence="1">Peroxisome</location>
    </subcellularLocation>
</comment>
<reference evidence="5" key="1">
    <citation type="submission" date="2014-12" db="EMBL/GenBank/DDBJ databases">
        <title>Complete genome sequence of a multi-drug resistant Klebsiella pneumoniae.</title>
        <authorList>
            <person name="Hua X."/>
            <person name="Chen Q."/>
            <person name="Li X."/>
            <person name="Feng Y."/>
            <person name="Ruan Z."/>
            <person name="Yu Y."/>
        </authorList>
    </citation>
    <scope>NUCLEOTIDE SEQUENCE [LARGE SCALE GENOMIC DNA]</scope>
    <source>
        <strain evidence="5">5.12</strain>
    </source>
</reference>
<dbReference type="InterPro" id="IPR001753">
    <property type="entry name" value="Enoyl-CoA_hydra/iso"/>
</dbReference>
<dbReference type="KEGG" id="apel:CA267_000595"/>
<dbReference type="Gene3D" id="3.90.226.10">
    <property type="entry name" value="2-enoyl-CoA Hydratase, Chain A, domain 1"/>
    <property type="match status" value="1"/>
</dbReference>
<dbReference type="PANTHER" id="PTHR43684">
    <property type="match status" value="1"/>
</dbReference>
<evidence type="ECO:0000313" key="5">
    <source>
        <dbReference type="Proteomes" id="UP000219285"/>
    </source>
</evidence>
<dbReference type="OrthoDB" id="9797151at2"/>
<accession>A0A6M4M8U1</accession>
<evidence type="ECO:0000256" key="1">
    <source>
        <dbReference type="ARBA" id="ARBA00004275"/>
    </source>
</evidence>
<dbReference type="SUPFAM" id="SSF52096">
    <property type="entry name" value="ClpP/crotonase"/>
    <property type="match status" value="1"/>
</dbReference>
<evidence type="ECO:0000256" key="3">
    <source>
        <dbReference type="ARBA" id="ARBA00023235"/>
    </source>
</evidence>
<keyword evidence="3" id="KW-0413">Isomerase</keyword>
<dbReference type="CDD" id="cd06558">
    <property type="entry name" value="crotonase-like"/>
    <property type="match status" value="1"/>
</dbReference>
<keyword evidence="2" id="KW-0576">Peroxisome</keyword>
<proteinExistence type="predicted"/>
<dbReference type="InterPro" id="IPR029045">
    <property type="entry name" value="ClpP/crotonase-like_dom_sf"/>
</dbReference>